<feature type="chain" id="PRO_5039038735" description="WD40-like Beta Propeller Repeat" evidence="2">
    <location>
        <begin position="25"/>
        <end position="348"/>
    </location>
</feature>
<dbReference type="SUPFAM" id="SSF69304">
    <property type="entry name" value="Tricorn protease N-terminal domain"/>
    <property type="match status" value="1"/>
</dbReference>
<accession>A0A1G7UEJ1</accession>
<dbReference type="InterPro" id="IPR011042">
    <property type="entry name" value="6-blade_b-propeller_TolB-like"/>
</dbReference>
<feature type="signal peptide" evidence="2">
    <location>
        <begin position="1"/>
        <end position="24"/>
    </location>
</feature>
<dbReference type="Proteomes" id="UP000198923">
    <property type="component" value="Unassembled WGS sequence"/>
</dbReference>
<dbReference type="STRING" id="504805.SAMN05421505_104227"/>
<evidence type="ECO:0000313" key="3">
    <source>
        <dbReference type="EMBL" id="SDG46002.1"/>
    </source>
</evidence>
<keyword evidence="4" id="KW-1185">Reference proteome</keyword>
<name>A0A1G7UEJ1_9ACTN</name>
<proteinExistence type="predicted"/>
<evidence type="ECO:0000256" key="2">
    <source>
        <dbReference type="SAM" id="SignalP"/>
    </source>
</evidence>
<reference evidence="3 4" key="1">
    <citation type="submission" date="2016-10" db="EMBL/GenBank/DDBJ databases">
        <authorList>
            <person name="de Groot N.N."/>
        </authorList>
    </citation>
    <scope>NUCLEOTIDE SEQUENCE [LARGE SCALE GENOMIC DNA]</scope>
    <source>
        <strain evidence="3 4">CPCC 201354</strain>
    </source>
</reference>
<gene>
    <name evidence="3" type="ORF">SAMN05421505_104227</name>
</gene>
<dbReference type="EMBL" id="FNCN01000004">
    <property type="protein sequence ID" value="SDG46002.1"/>
    <property type="molecule type" value="Genomic_DNA"/>
</dbReference>
<feature type="region of interest" description="Disordered" evidence="1">
    <location>
        <begin position="322"/>
        <end position="348"/>
    </location>
</feature>
<keyword evidence="2" id="KW-0732">Signal</keyword>
<organism evidence="3 4">
    <name type="scientific">Sinosporangium album</name>
    <dbReference type="NCBI Taxonomy" id="504805"/>
    <lineage>
        <taxon>Bacteria</taxon>
        <taxon>Bacillati</taxon>
        <taxon>Actinomycetota</taxon>
        <taxon>Actinomycetes</taxon>
        <taxon>Streptosporangiales</taxon>
        <taxon>Streptosporangiaceae</taxon>
        <taxon>Sinosporangium</taxon>
    </lineage>
</organism>
<evidence type="ECO:0000256" key="1">
    <source>
        <dbReference type="SAM" id="MobiDB-lite"/>
    </source>
</evidence>
<dbReference type="AlphaFoldDB" id="A0A1G7UEJ1"/>
<dbReference type="Gene3D" id="2.120.10.30">
    <property type="entry name" value="TolB, C-terminal domain"/>
    <property type="match status" value="1"/>
</dbReference>
<protein>
    <recommendedName>
        <fullName evidence="5">WD40-like Beta Propeller Repeat</fullName>
    </recommendedName>
</protein>
<feature type="compositionally biased region" description="Basic and acidic residues" evidence="1">
    <location>
        <begin position="322"/>
        <end position="331"/>
    </location>
</feature>
<evidence type="ECO:0008006" key="5">
    <source>
        <dbReference type="Google" id="ProtNLM"/>
    </source>
</evidence>
<sequence>MGKRPVVFGVVVAAGMALGVPAEAGAFSMPEALFTANADDTVRFTWADACEKNTFTAPCGPWKMTLRSGKVVKLADVRVIAKDAKGTSVKYWPAPTAVSGDGRFIHYFREADDTMVVRNVATGAVEALPDAVAKPPKGLGMMDIDPRLSPNGRYLVLDYGDDRGDQKGTRPSVLVDLERGTHAEIPAAYEILGFGPDGSRLLVNRFTSKGAAEFAVFGADGRKQVSRMVPREVASNGPVALAEDGATVALVVGYSRAGAKTGLRHYNLSTGVFSSAVKLGYPRQEHPHSLYFDASGNLTLWTRLSTGDRAFAGAARYAVDPRNGDTRKKDSFGIPDKAGDSWLQLPGE</sequence>
<evidence type="ECO:0000313" key="4">
    <source>
        <dbReference type="Proteomes" id="UP000198923"/>
    </source>
</evidence>